<dbReference type="InterPro" id="IPR032869">
    <property type="entry name" value="WHH_dom_containing"/>
</dbReference>
<name>A0A0L6JRA4_9FIRM</name>
<accession>A0A0L6JRA4</accession>
<sequence>MVAAVKKRISTMSETKAKEFLQRHLPKTPETTIDDIIEVIMKEEAVSTVACGTVSAIDEFIAGKRKFDDEVLEEYAKEYAKVINSNLKGWSWAADIKGGSKLSSYRRTQIIEKAKEKILVPDIKVKKVEGVLHGYADFAEAGVVVATYKLPEDMWLKDDDEQFKWLNEQLWKDSELQQKHPELFIDIDPYEQPTKFTWHHTEGKGVKGQGKYEDGTMQLVGFGPHNMVSHNGGRTEGHWADAPR</sequence>
<dbReference type="Pfam" id="PF14414">
    <property type="entry name" value="WHH"/>
    <property type="match status" value="1"/>
</dbReference>
<dbReference type="EMBL" id="LGTC01000001">
    <property type="protein sequence ID" value="KNY28313.1"/>
    <property type="molecule type" value="Genomic_DNA"/>
</dbReference>
<evidence type="ECO:0000313" key="2">
    <source>
        <dbReference type="Proteomes" id="UP000036923"/>
    </source>
</evidence>
<organism evidence="1 2">
    <name type="scientific">Pseudobacteroides cellulosolvens ATCC 35603 = DSM 2933</name>
    <dbReference type="NCBI Taxonomy" id="398512"/>
    <lineage>
        <taxon>Bacteria</taxon>
        <taxon>Bacillati</taxon>
        <taxon>Bacillota</taxon>
        <taxon>Clostridia</taxon>
        <taxon>Eubacteriales</taxon>
        <taxon>Oscillospiraceae</taxon>
        <taxon>Pseudobacteroides</taxon>
    </lineage>
</organism>
<proteinExistence type="predicted"/>
<comment type="caution">
    <text evidence="1">The sequence shown here is derived from an EMBL/GenBank/DDBJ whole genome shotgun (WGS) entry which is preliminary data.</text>
</comment>
<protein>
    <submittedName>
        <fullName evidence="1">Uncharacterized protein</fullName>
    </submittedName>
</protein>
<gene>
    <name evidence="1" type="ORF">Bccel_3587</name>
</gene>
<dbReference type="eggNOG" id="COG5444">
    <property type="taxonomic scope" value="Bacteria"/>
</dbReference>
<reference evidence="2" key="1">
    <citation type="submission" date="2015-07" db="EMBL/GenBank/DDBJ databases">
        <title>Near-Complete Genome Sequence of the Cellulolytic Bacterium Bacteroides (Pseudobacteroides) cellulosolvens ATCC 35603.</title>
        <authorList>
            <person name="Dassa B."/>
            <person name="Utturkar S.M."/>
            <person name="Klingeman D.M."/>
            <person name="Hurt R.A."/>
            <person name="Keller M."/>
            <person name="Xu J."/>
            <person name="Reddy Y.H.K."/>
            <person name="Borovok I."/>
            <person name="Grinberg I.R."/>
            <person name="Lamed R."/>
            <person name="Zhivin O."/>
            <person name="Bayer E.A."/>
            <person name="Brown S.D."/>
        </authorList>
    </citation>
    <scope>NUCLEOTIDE SEQUENCE [LARGE SCALE GENOMIC DNA]</scope>
    <source>
        <strain evidence="2">DSM 2933</strain>
    </source>
</reference>
<evidence type="ECO:0000313" key="1">
    <source>
        <dbReference type="EMBL" id="KNY28313.1"/>
    </source>
</evidence>
<dbReference type="AlphaFoldDB" id="A0A0L6JRA4"/>
<dbReference type="Proteomes" id="UP000036923">
    <property type="component" value="Unassembled WGS sequence"/>
</dbReference>
<keyword evidence="2" id="KW-1185">Reference proteome</keyword>